<gene>
    <name evidence="1" type="ORF">B2J69_16850</name>
</gene>
<reference evidence="1 2" key="1">
    <citation type="submission" date="2017-02" db="EMBL/GenBank/DDBJ databases">
        <title>Whole genome shotgun sequence of Pantoea agglomerans strain AS1 isolated from a cycad, Zamia floridana in Central Florida, USA.</title>
        <authorList>
            <person name="Lata P."/>
            <person name="Govindarajan S."/>
            <person name="Qi F."/>
            <person name="Li J.-L."/>
            <person name="Maurya S.K."/>
            <person name="Sahoo M.K."/>
        </authorList>
    </citation>
    <scope>NUCLEOTIDE SEQUENCE [LARGE SCALE GENOMIC DNA]</scope>
    <source>
        <strain evidence="1 2">AS1</strain>
    </source>
</reference>
<organism evidence="1 2">
    <name type="scientific">Pantoea latae</name>
    <dbReference type="NCBI Taxonomy" id="1964541"/>
    <lineage>
        <taxon>Bacteria</taxon>
        <taxon>Pseudomonadati</taxon>
        <taxon>Pseudomonadota</taxon>
        <taxon>Gammaproteobacteria</taxon>
        <taxon>Enterobacterales</taxon>
        <taxon>Erwiniaceae</taxon>
        <taxon>Pantoea</taxon>
    </lineage>
</organism>
<dbReference type="InterPro" id="IPR008727">
    <property type="entry name" value="PAAR_motif"/>
</dbReference>
<evidence type="ECO:0000313" key="1">
    <source>
        <dbReference type="EMBL" id="OQP31871.1"/>
    </source>
</evidence>
<protein>
    <recommendedName>
        <fullName evidence="3">PAAR domain-containing protein</fullName>
    </recommendedName>
</protein>
<keyword evidence="2" id="KW-1185">Reference proteome</keyword>
<dbReference type="Pfam" id="PF05488">
    <property type="entry name" value="PAAR_motif"/>
    <property type="match status" value="1"/>
</dbReference>
<comment type="caution">
    <text evidence="1">The sequence shown here is derived from an EMBL/GenBank/DDBJ whole genome shotgun (WGS) entry which is preliminary data.</text>
</comment>
<accession>A0A1V9DDC4</accession>
<evidence type="ECO:0008006" key="3">
    <source>
        <dbReference type="Google" id="ProtNLM"/>
    </source>
</evidence>
<sequence length="157" mass="16757">MQHYFNEITPEISEAHSQPPYNEALLTLCDSQARKKPEEINKRKTSSSLAYVFRFAVVGSLTRNGGVISHVTGSSTVGGYLMARVGNKVVYADGREAAIISGAGKARVMQGASAALVGSMLDNGDEIISTPQSSIKLVLREGCELPEGFLTMPGSKH</sequence>
<proteinExistence type="predicted"/>
<name>A0A1V9DDC4_9GAMM</name>
<dbReference type="EMBL" id="MWUE01000025">
    <property type="protein sequence ID" value="OQP31871.1"/>
    <property type="molecule type" value="Genomic_DNA"/>
</dbReference>
<dbReference type="OrthoDB" id="6899605at2"/>
<dbReference type="AlphaFoldDB" id="A0A1V9DDC4"/>
<dbReference type="RefSeq" id="WP_081140797.1">
    <property type="nucleotide sequence ID" value="NZ_MWUE01000025.1"/>
</dbReference>
<dbReference type="Proteomes" id="UP000192769">
    <property type="component" value="Unassembled WGS sequence"/>
</dbReference>
<evidence type="ECO:0000313" key="2">
    <source>
        <dbReference type="Proteomes" id="UP000192769"/>
    </source>
</evidence>